<dbReference type="GO" id="GO:0004672">
    <property type="term" value="F:protein kinase activity"/>
    <property type="evidence" value="ECO:0007669"/>
    <property type="project" value="InterPro"/>
</dbReference>
<feature type="repeat" description="PPR" evidence="2">
    <location>
        <begin position="617"/>
        <end position="651"/>
    </location>
</feature>
<evidence type="ECO:0000256" key="1">
    <source>
        <dbReference type="ARBA" id="ARBA00022737"/>
    </source>
</evidence>
<name>V4LI99_EUTSA</name>
<dbReference type="PROSITE" id="PS00108">
    <property type="entry name" value="PROTEIN_KINASE_ST"/>
    <property type="match status" value="1"/>
</dbReference>
<dbReference type="Gene3D" id="1.10.510.10">
    <property type="entry name" value="Transferase(Phosphotransferase) domain 1"/>
    <property type="match status" value="1"/>
</dbReference>
<dbReference type="Proteomes" id="UP000030689">
    <property type="component" value="Unassembled WGS sequence"/>
</dbReference>
<dbReference type="InterPro" id="IPR000719">
    <property type="entry name" value="Prot_kinase_dom"/>
</dbReference>
<dbReference type="AlphaFoldDB" id="V4LI99"/>
<dbReference type="KEGG" id="eus:EUTSA_v10012659mg"/>
<dbReference type="PROSITE" id="PS50011">
    <property type="entry name" value="PROTEIN_KINASE_DOM"/>
    <property type="match status" value="1"/>
</dbReference>
<dbReference type="PANTHER" id="PTHR47931:SF2">
    <property type="entry name" value="OS01G0228400 PROTEIN"/>
    <property type="match status" value="1"/>
</dbReference>
<organism evidence="4 5">
    <name type="scientific">Eutrema salsugineum</name>
    <name type="common">Saltwater cress</name>
    <name type="synonym">Sisymbrium salsugineum</name>
    <dbReference type="NCBI Taxonomy" id="72664"/>
    <lineage>
        <taxon>Eukaryota</taxon>
        <taxon>Viridiplantae</taxon>
        <taxon>Streptophyta</taxon>
        <taxon>Embryophyta</taxon>
        <taxon>Tracheophyta</taxon>
        <taxon>Spermatophyta</taxon>
        <taxon>Magnoliopsida</taxon>
        <taxon>eudicotyledons</taxon>
        <taxon>Gunneridae</taxon>
        <taxon>Pentapetalae</taxon>
        <taxon>rosids</taxon>
        <taxon>malvids</taxon>
        <taxon>Brassicales</taxon>
        <taxon>Brassicaceae</taxon>
        <taxon>Eutremeae</taxon>
        <taxon>Eutrema</taxon>
    </lineage>
</organism>
<feature type="repeat" description="PPR" evidence="2">
    <location>
        <begin position="512"/>
        <end position="546"/>
    </location>
</feature>
<dbReference type="InterPro" id="IPR011009">
    <property type="entry name" value="Kinase-like_dom_sf"/>
</dbReference>
<feature type="repeat" description="PPR" evidence="2">
    <location>
        <begin position="335"/>
        <end position="369"/>
    </location>
</feature>
<feature type="repeat" description="PPR" evidence="2">
    <location>
        <begin position="652"/>
        <end position="687"/>
    </location>
</feature>
<dbReference type="InterPro" id="IPR011990">
    <property type="entry name" value="TPR-like_helical_dom_sf"/>
</dbReference>
<dbReference type="InterPro" id="IPR002885">
    <property type="entry name" value="PPR_rpt"/>
</dbReference>
<evidence type="ECO:0000313" key="4">
    <source>
        <dbReference type="EMBL" id="ESQ42142.1"/>
    </source>
</evidence>
<feature type="repeat" description="PPR" evidence="2">
    <location>
        <begin position="370"/>
        <end position="404"/>
    </location>
</feature>
<dbReference type="NCBIfam" id="TIGR00756">
    <property type="entry name" value="PPR"/>
    <property type="match status" value="9"/>
</dbReference>
<feature type="repeat" description="PPR" evidence="2">
    <location>
        <begin position="405"/>
        <end position="439"/>
    </location>
</feature>
<feature type="repeat" description="PPR" evidence="2">
    <location>
        <begin position="582"/>
        <end position="616"/>
    </location>
</feature>
<dbReference type="PANTHER" id="PTHR47931">
    <property type="entry name" value="OS01G0228400 PROTEIN"/>
    <property type="match status" value="1"/>
</dbReference>
<keyword evidence="1" id="KW-0677">Repeat</keyword>
<dbReference type="SMART" id="SM00220">
    <property type="entry name" value="S_TKc"/>
    <property type="match status" value="1"/>
</dbReference>
<dbReference type="STRING" id="72664.V4LI99"/>
<dbReference type="FunFam" id="1.10.510.10:FF:000279">
    <property type="entry name" value="Non-specific serine/threonine protein kinase"/>
    <property type="match status" value="1"/>
</dbReference>
<dbReference type="FunFam" id="3.30.200.20:FF:000096">
    <property type="entry name" value="Non-specific serine/threonine protein kinase"/>
    <property type="match status" value="1"/>
</dbReference>
<feature type="repeat" description="PPR" evidence="2">
    <location>
        <begin position="476"/>
        <end position="511"/>
    </location>
</feature>
<feature type="repeat" description="PPR" evidence="2">
    <location>
        <begin position="688"/>
        <end position="722"/>
    </location>
</feature>
<sequence length="864" mass="97038">MSEPKAKRWVGKYEVGRTIGECSFAKVRYAQDSETGEPVALMILDKDKVLKHKMAQQIKREISTMKLTNHPNVVRLYEVLASKGKIYIVLEFISGGELFDKIKNDGRMKEEEARRYFQQLINAVDYCHSRGVYHRDLKPKNLLLDAQGNLKVSGFGFSALSQQVKALNDQGYDGATADLRSCGVILFVLLAGYLPYKDSNLMTLYKKISSVEFSFPPWLSSGAKNLIVRILDPNPMTRITIPDIMEDEWFTKDYKPAVFEEKKEANLADVEAVFKDPEAVTVQLRSYPCVICSGGTTCGDVRSRTKLMNGLIERGRPQEAHSIFNTLIEEGHKPSIITYTTLVTALTRQKHFHSLLNLISKVEKNGLKPDTILFNAIINASSESGNLDQAMKIFEKMKESGCKPIASTFNTLIKGYGKIGKLEESTKLLEMMLRDEMLQPNDRTCNILVQAWCNQKRIEEAWNIVYKMQSYGVKPDVVTFNTLASAYARIGSTCTAEDMIIPRMLHNKVKPNVRTCGIIMNGYCVEGKMEEALRFFYRMKELGVHPNLFVFNSLIKGFLDINDMDGVGEVVNMMEEFGVRPDVVTFSTLMNAWSSIGDMKRCEEIYEDMLEGGIDPDNHAFSILAKGYARAGEPEKAEQILNQMRKFGVRPNVVIYTTIISGWCSAGEMKKAMQVYNKMCGKNGLSPNLTTYETLIWGFGEAKQPWKAEELLKDMEEKNVVPTRKTMQLIADAWKAIGVSNISDANTVGSSFSTSSKLNIPNHIVSTRSPLFLKGMPEKPKLCIKSKFGLRKSNVLVVLCRDQIGDFGRFRNSGKSIVPFPSASTSLIMSWSSASVGFCPRDLITVPSSFVVMQPATKKSRYKL</sequence>
<dbReference type="Gramene" id="ESQ42141">
    <property type="protein sequence ID" value="ESQ42141"/>
    <property type="gene ID" value="EUTSA_v10012659mg"/>
</dbReference>
<dbReference type="SUPFAM" id="SSF81901">
    <property type="entry name" value="HCP-like"/>
    <property type="match status" value="1"/>
</dbReference>
<evidence type="ECO:0000313" key="5">
    <source>
        <dbReference type="Proteomes" id="UP000030689"/>
    </source>
</evidence>
<dbReference type="Gramene" id="ESQ42142">
    <property type="protein sequence ID" value="ESQ42142"/>
    <property type="gene ID" value="EUTSA_v10012659mg"/>
</dbReference>
<feature type="domain" description="Protein kinase" evidence="3">
    <location>
        <begin position="13"/>
        <end position="250"/>
    </location>
</feature>
<dbReference type="SUPFAM" id="SSF56112">
    <property type="entry name" value="Protein kinase-like (PK-like)"/>
    <property type="match status" value="1"/>
</dbReference>
<feature type="repeat" description="PPR" evidence="2">
    <location>
        <begin position="547"/>
        <end position="581"/>
    </location>
</feature>
<dbReference type="EMBL" id="KI517464">
    <property type="protein sequence ID" value="ESQ42142.1"/>
    <property type="molecule type" value="Genomic_DNA"/>
</dbReference>
<dbReference type="GO" id="GO:0003729">
    <property type="term" value="F:mRNA binding"/>
    <property type="evidence" value="ECO:0007669"/>
    <property type="project" value="EnsemblPlants"/>
</dbReference>
<protein>
    <recommendedName>
        <fullName evidence="3">Protein kinase domain-containing protein</fullName>
    </recommendedName>
</protein>
<dbReference type="Pfam" id="PF00069">
    <property type="entry name" value="Pkinase"/>
    <property type="match status" value="1"/>
</dbReference>
<dbReference type="PROSITE" id="PS51375">
    <property type="entry name" value="PPR"/>
    <property type="match status" value="12"/>
</dbReference>
<dbReference type="eggNOG" id="KOG4197">
    <property type="taxonomic scope" value="Eukaryota"/>
</dbReference>
<gene>
    <name evidence="4" type="ORF">EUTSA_v10012659mg</name>
</gene>
<dbReference type="eggNOG" id="KOG0583">
    <property type="taxonomic scope" value="Eukaryota"/>
</dbReference>
<dbReference type="OMA" id="CIKSQFG"/>
<reference evidence="4 5" key="1">
    <citation type="journal article" date="2013" name="Front. Plant Sci.">
        <title>The Reference Genome of the Halophytic Plant Eutrema salsugineum.</title>
        <authorList>
            <person name="Yang R."/>
            <person name="Jarvis D.E."/>
            <person name="Chen H."/>
            <person name="Beilstein M.A."/>
            <person name="Grimwood J."/>
            <person name="Jenkins J."/>
            <person name="Shu S."/>
            <person name="Prochnik S."/>
            <person name="Xin M."/>
            <person name="Ma C."/>
            <person name="Schmutz J."/>
            <person name="Wing R.A."/>
            <person name="Mitchell-Olds T."/>
            <person name="Schumaker K.S."/>
            <person name="Wang X."/>
        </authorList>
    </citation>
    <scope>NUCLEOTIDE SEQUENCE [LARGE SCALE GENOMIC DNA]</scope>
</reference>
<dbReference type="Pfam" id="PF13041">
    <property type="entry name" value="PPR_2"/>
    <property type="match status" value="6"/>
</dbReference>
<feature type="repeat" description="PPR" evidence="2">
    <location>
        <begin position="300"/>
        <end position="334"/>
    </location>
</feature>
<evidence type="ECO:0000259" key="3">
    <source>
        <dbReference type="PROSITE" id="PS50011"/>
    </source>
</evidence>
<evidence type="ECO:0000256" key="2">
    <source>
        <dbReference type="PROSITE-ProRule" id="PRU00708"/>
    </source>
</evidence>
<dbReference type="Gene3D" id="1.25.40.10">
    <property type="entry name" value="Tetratricopeptide repeat domain"/>
    <property type="match status" value="4"/>
</dbReference>
<proteinExistence type="predicted"/>
<dbReference type="InterPro" id="IPR008271">
    <property type="entry name" value="Ser/Thr_kinase_AS"/>
</dbReference>
<feature type="repeat" description="PPR" evidence="2">
    <location>
        <begin position="441"/>
        <end position="475"/>
    </location>
</feature>
<keyword evidence="5" id="KW-1185">Reference proteome</keyword>
<accession>V4LI99</accession>
<dbReference type="EMBL" id="KI517464">
    <property type="protein sequence ID" value="ESQ42141.1"/>
    <property type="molecule type" value="Genomic_DNA"/>
</dbReference>
<dbReference type="GO" id="GO:0005524">
    <property type="term" value="F:ATP binding"/>
    <property type="evidence" value="ECO:0007669"/>
    <property type="project" value="InterPro"/>
</dbReference>